<accession>A0AAE0ZUT1</accession>
<evidence type="ECO:0000313" key="1">
    <source>
        <dbReference type="EMBL" id="KAK3775286.1"/>
    </source>
</evidence>
<protein>
    <submittedName>
        <fullName evidence="1">Uncharacterized protein</fullName>
    </submittedName>
</protein>
<dbReference type="EMBL" id="JAWDGP010003346">
    <property type="protein sequence ID" value="KAK3775286.1"/>
    <property type="molecule type" value="Genomic_DNA"/>
</dbReference>
<gene>
    <name evidence="1" type="ORF">RRG08_044962</name>
</gene>
<name>A0AAE0ZUT1_9GAST</name>
<dbReference type="Proteomes" id="UP001283361">
    <property type="component" value="Unassembled WGS sequence"/>
</dbReference>
<evidence type="ECO:0000313" key="2">
    <source>
        <dbReference type="Proteomes" id="UP001283361"/>
    </source>
</evidence>
<sequence>MSPSKTCVVSSYMKLCVSNVPSQTVYSLLCLVQGFPTDPQGGRDSQHKLLFKVQTYNLVKTTWMSGQSSRLELCWAVSKGFS</sequence>
<organism evidence="1 2">
    <name type="scientific">Elysia crispata</name>
    <name type="common">lettuce slug</name>
    <dbReference type="NCBI Taxonomy" id="231223"/>
    <lineage>
        <taxon>Eukaryota</taxon>
        <taxon>Metazoa</taxon>
        <taxon>Spiralia</taxon>
        <taxon>Lophotrochozoa</taxon>
        <taxon>Mollusca</taxon>
        <taxon>Gastropoda</taxon>
        <taxon>Heterobranchia</taxon>
        <taxon>Euthyneura</taxon>
        <taxon>Panpulmonata</taxon>
        <taxon>Sacoglossa</taxon>
        <taxon>Placobranchoidea</taxon>
        <taxon>Plakobranchidae</taxon>
        <taxon>Elysia</taxon>
    </lineage>
</organism>
<keyword evidence="2" id="KW-1185">Reference proteome</keyword>
<proteinExistence type="predicted"/>
<reference evidence="1" key="1">
    <citation type="journal article" date="2023" name="G3 (Bethesda)">
        <title>A reference genome for the long-term kleptoplast-retaining sea slug Elysia crispata morphotype clarki.</title>
        <authorList>
            <person name="Eastman K.E."/>
            <person name="Pendleton A.L."/>
            <person name="Shaikh M.A."/>
            <person name="Suttiyut T."/>
            <person name="Ogas R."/>
            <person name="Tomko P."/>
            <person name="Gavelis G."/>
            <person name="Widhalm J.R."/>
            <person name="Wisecaver J.H."/>
        </authorList>
    </citation>
    <scope>NUCLEOTIDE SEQUENCE</scope>
    <source>
        <strain evidence="1">ECLA1</strain>
    </source>
</reference>
<dbReference type="AlphaFoldDB" id="A0AAE0ZUT1"/>
<comment type="caution">
    <text evidence="1">The sequence shown here is derived from an EMBL/GenBank/DDBJ whole genome shotgun (WGS) entry which is preliminary data.</text>
</comment>